<dbReference type="AlphaFoldDB" id="A0AAW2HQ14"/>
<feature type="region of interest" description="Disordered" evidence="1">
    <location>
        <begin position="454"/>
        <end position="473"/>
    </location>
</feature>
<reference evidence="2" key="1">
    <citation type="journal article" date="2024" name="Gigascience">
        <title>Chromosome-level genome of the poultry shaft louse Menopon gallinae provides insight into the host-switching and adaptive evolution of parasitic lice.</title>
        <authorList>
            <person name="Xu Y."/>
            <person name="Ma L."/>
            <person name="Liu S."/>
            <person name="Liang Y."/>
            <person name="Liu Q."/>
            <person name="He Z."/>
            <person name="Tian L."/>
            <person name="Duan Y."/>
            <person name="Cai W."/>
            <person name="Li H."/>
            <person name="Song F."/>
        </authorList>
    </citation>
    <scope>NUCLEOTIDE SEQUENCE</scope>
    <source>
        <strain evidence="2">Cailab_2023a</strain>
    </source>
</reference>
<feature type="region of interest" description="Disordered" evidence="1">
    <location>
        <begin position="298"/>
        <end position="339"/>
    </location>
</feature>
<organism evidence="2">
    <name type="scientific">Menopon gallinae</name>
    <name type="common">poultry shaft louse</name>
    <dbReference type="NCBI Taxonomy" id="328185"/>
    <lineage>
        <taxon>Eukaryota</taxon>
        <taxon>Metazoa</taxon>
        <taxon>Ecdysozoa</taxon>
        <taxon>Arthropoda</taxon>
        <taxon>Hexapoda</taxon>
        <taxon>Insecta</taxon>
        <taxon>Pterygota</taxon>
        <taxon>Neoptera</taxon>
        <taxon>Paraneoptera</taxon>
        <taxon>Psocodea</taxon>
        <taxon>Troctomorpha</taxon>
        <taxon>Phthiraptera</taxon>
        <taxon>Amblycera</taxon>
        <taxon>Menoponidae</taxon>
        <taxon>Menopon</taxon>
    </lineage>
</organism>
<evidence type="ECO:0000256" key="1">
    <source>
        <dbReference type="SAM" id="MobiDB-lite"/>
    </source>
</evidence>
<feature type="compositionally biased region" description="Acidic residues" evidence="1">
    <location>
        <begin position="629"/>
        <end position="651"/>
    </location>
</feature>
<comment type="caution">
    <text evidence="2">The sequence shown here is derived from an EMBL/GenBank/DDBJ whole genome shotgun (WGS) entry which is preliminary data.</text>
</comment>
<feature type="compositionally biased region" description="Acidic residues" evidence="1">
    <location>
        <begin position="298"/>
        <end position="324"/>
    </location>
</feature>
<proteinExistence type="predicted"/>
<feature type="region of interest" description="Disordered" evidence="1">
    <location>
        <begin position="66"/>
        <end position="141"/>
    </location>
</feature>
<name>A0AAW2HQ14_9NEOP</name>
<gene>
    <name evidence="2" type="ORF">PYX00_008717</name>
</gene>
<sequence>MAVLEQMCKVLDTPMPDSERPSQYHETLVIMALNLSDWIAKYITTPAQEIPNEKVEDYLNLKGVMPKEKKKKKEKPPGEKGKKGKKGKKSDEPAEPPKPTTPPRVWDEMKSPVYVPPKTRVSKRKPNGEDEYTEDGYGTDTETYMKSGWTEEEEDMQLQEQTLDEVKREFLEYLIWYNPRSPEFMYLGPKTIPKGVDMFKIYDPDTDDVPDDLRELNWTIIEHKYNEEQSFIPSPVPQYYPSLRPLRPIRVEDLERGGEKCGSPRESPDYSDKQNLRFYSPWYIMNPRLKETILLEDREQEEEEEGKEKEEEGEGAEAEEDLEDDMLKPSGPPPEKDSVWGDYKMREQLEILCHLIHLTISYPDLTIEHVFQLLEEFCAAVECAEEDENSSEENKLLRKKRTIILERYYLQFFGKKFRDYNERTPVYMRVICSRLAYYIQLLYTYTSKTLWELQSRPNRPPSRDRRSETPDDPQALKDWDDWIAWLLRVTKTCDEWANWISETVEEAEKKAMKKKGEYVDSDGNVQRLTKEEWYEWKEEVEGKVYDYRSTKKTYTRQSVEFLETAKTIPTVRHRPVKKLDEEEEGEGEMEDEEEEEEDEEEVEETDAWDGRTESEADKAVKETIPPDQEQTDVEDTTEEETEYEDLTENDA</sequence>
<feature type="compositionally biased region" description="Basic and acidic residues" evidence="1">
    <location>
        <begin position="608"/>
        <end position="621"/>
    </location>
</feature>
<dbReference type="EMBL" id="JARGDH010000004">
    <property type="protein sequence ID" value="KAL0271716.1"/>
    <property type="molecule type" value="Genomic_DNA"/>
</dbReference>
<evidence type="ECO:0000313" key="2">
    <source>
        <dbReference type="EMBL" id="KAL0271716.1"/>
    </source>
</evidence>
<feature type="compositionally biased region" description="Acidic residues" evidence="1">
    <location>
        <begin position="581"/>
        <end position="607"/>
    </location>
</feature>
<protein>
    <submittedName>
        <fullName evidence="2">Uncharacterized protein</fullName>
    </submittedName>
</protein>
<accession>A0AAW2HQ14</accession>
<feature type="compositionally biased region" description="Basic and acidic residues" evidence="1">
    <location>
        <begin position="461"/>
        <end position="473"/>
    </location>
</feature>
<feature type="region of interest" description="Disordered" evidence="1">
    <location>
        <begin position="573"/>
        <end position="651"/>
    </location>
</feature>